<dbReference type="InterPro" id="IPR003785">
    <property type="entry name" value="Creatininase/forma_Hydrolase"/>
</dbReference>
<reference evidence="6 7" key="1">
    <citation type="journal article" date="2020" name="Microorganisms">
        <title>Description of Three Novel Members in the Family Geobacteraceae, Oryzomonas japonicum gen. nov., sp. nov., Oryzomonas sagensis sp. nov., and Oryzomonas ruber sp. nov.</title>
        <authorList>
            <person name="Xu Z."/>
            <person name="Masuda Y."/>
            <person name="Hayakawa C."/>
            <person name="Ushijima N."/>
            <person name="Kawano K."/>
            <person name="Shiratori Y."/>
            <person name="Senoo K."/>
            <person name="Itoh H."/>
        </authorList>
    </citation>
    <scope>NUCLEOTIDE SEQUENCE [LARGE SCALE GENOMIC DNA]</scope>
    <source>
        <strain evidence="6 7">Red100</strain>
    </source>
</reference>
<accession>A0ABQ6TNP3</accession>
<dbReference type="InterPro" id="IPR024087">
    <property type="entry name" value="Creatininase-like_sf"/>
</dbReference>
<dbReference type="PANTHER" id="PTHR35005">
    <property type="entry name" value="3-DEHYDRO-SCYLLO-INOSOSE HYDROLASE"/>
    <property type="match status" value="1"/>
</dbReference>
<keyword evidence="3" id="KW-0378">Hydrolase</keyword>
<evidence type="ECO:0000313" key="7">
    <source>
        <dbReference type="Proteomes" id="UP000798046"/>
    </source>
</evidence>
<protein>
    <submittedName>
        <fullName evidence="6">Creatininase family protein</fullName>
    </submittedName>
</protein>
<dbReference type="RefSeq" id="WP_151157503.1">
    <property type="nucleotide sequence ID" value="NZ_VZRA01000003.1"/>
</dbReference>
<sequence length="240" mass="26105">MIIEEMTMTEFEAGLAQTRTVLIPFGSVEEHGSHLPLSTDTLEAYEVCKKASLVTPLFVAPPVHYGNCRSTARHPGTISISTRTLGALFQDIVVALRGQGLRTFVALTGHAGGAHRMALQDAGEALIARFADISVAVVSEFDLAGDDGRDIIETPGDSHAGEIETSRILHTHPQLVKGRAPREFPRFPNGILVRDKRRYWPGGVWGDPGKASAEKGARLEDLLVRKLVELVQEMEEGCDE</sequence>
<dbReference type="SUPFAM" id="SSF102215">
    <property type="entry name" value="Creatininase"/>
    <property type="match status" value="1"/>
</dbReference>
<dbReference type="Pfam" id="PF02633">
    <property type="entry name" value="Creatininase"/>
    <property type="match status" value="1"/>
</dbReference>
<evidence type="ECO:0000256" key="4">
    <source>
        <dbReference type="ARBA" id="ARBA00022833"/>
    </source>
</evidence>
<evidence type="ECO:0000256" key="2">
    <source>
        <dbReference type="ARBA" id="ARBA00022723"/>
    </source>
</evidence>
<dbReference type="PANTHER" id="PTHR35005:SF1">
    <property type="entry name" value="2-AMINO-5-FORMYLAMINO-6-RIBOSYLAMINOPYRIMIDIN-4(3H)-ONE 5'-MONOPHOSPHATE DEFORMYLASE"/>
    <property type="match status" value="1"/>
</dbReference>
<dbReference type="Gene3D" id="3.40.50.10310">
    <property type="entry name" value="Creatininase"/>
    <property type="match status" value="1"/>
</dbReference>
<keyword evidence="7" id="KW-1185">Reference proteome</keyword>
<gene>
    <name evidence="6" type="ORF">F6V30_13725</name>
</gene>
<proteinExistence type="inferred from homology"/>
<dbReference type="EMBL" id="VZRA01000003">
    <property type="protein sequence ID" value="KAB0669848.1"/>
    <property type="molecule type" value="Genomic_DNA"/>
</dbReference>
<organism evidence="6 7">
    <name type="scientific">Oryzomonas sagensis</name>
    <dbReference type="NCBI Taxonomy" id="2603857"/>
    <lineage>
        <taxon>Bacteria</taxon>
        <taxon>Pseudomonadati</taxon>
        <taxon>Thermodesulfobacteriota</taxon>
        <taxon>Desulfuromonadia</taxon>
        <taxon>Geobacterales</taxon>
        <taxon>Geobacteraceae</taxon>
        <taxon>Oryzomonas</taxon>
    </lineage>
</organism>
<evidence type="ECO:0000313" key="6">
    <source>
        <dbReference type="EMBL" id="KAB0669848.1"/>
    </source>
</evidence>
<name>A0ABQ6TNP3_9BACT</name>
<evidence type="ECO:0000256" key="5">
    <source>
        <dbReference type="ARBA" id="ARBA00024029"/>
    </source>
</evidence>
<keyword evidence="2" id="KW-0479">Metal-binding</keyword>
<evidence type="ECO:0000256" key="1">
    <source>
        <dbReference type="ARBA" id="ARBA00001947"/>
    </source>
</evidence>
<comment type="caution">
    <text evidence="6">The sequence shown here is derived from an EMBL/GenBank/DDBJ whole genome shotgun (WGS) entry which is preliminary data.</text>
</comment>
<keyword evidence="4" id="KW-0862">Zinc</keyword>
<comment type="similarity">
    <text evidence="5">Belongs to the creatininase superfamily.</text>
</comment>
<comment type="cofactor">
    <cofactor evidence="1">
        <name>Zn(2+)</name>
        <dbReference type="ChEBI" id="CHEBI:29105"/>
    </cofactor>
</comment>
<dbReference type="Proteomes" id="UP000798046">
    <property type="component" value="Unassembled WGS sequence"/>
</dbReference>
<evidence type="ECO:0000256" key="3">
    <source>
        <dbReference type="ARBA" id="ARBA00022801"/>
    </source>
</evidence>